<dbReference type="GO" id="GO:0106050">
    <property type="term" value="F:tRNA 2'-O-methyltransferase activity"/>
    <property type="evidence" value="ECO:0007669"/>
    <property type="project" value="UniProtKB-UniRule"/>
</dbReference>
<keyword evidence="1" id="KW-0862">Zinc</keyword>
<accession>A0A1G4HCZ5</accession>
<evidence type="ECO:0000256" key="2">
    <source>
        <dbReference type="SAM" id="MobiDB-lite"/>
    </source>
</evidence>
<keyword evidence="1" id="KW-0863">Zinc-finger</keyword>
<evidence type="ECO:0000256" key="1">
    <source>
        <dbReference type="RuleBase" id="RU367103"/>
    </source>
</evidence>
<dbReference type="EC" id="2.1.1.225" evidence="1"/>
<dbReference type="Proteomes" id="UP000305196">
    <property type="component" value="Chromosome 9"/>
</dbReference>
<dbReference type="PANTHER" id="PTHR12998:SF0">
    <property type="entry name" value="TRNA:M(4)X MODIFICATION ENZYME TRM13 HOMOLOG"/>
    <property type="match status" value="1"/>
</dbReference>
<sequence length="854" mass="98653">MQRKGLAKIGMQNRHDKTALQNCFSKPLFKTAFQNRSSKPLDNAEGGGANMQDVCPLERNSFPRDDSVGRTKEVVKHLKKCPLFLKALYLHYNPFCFPSINDTSSCLIDKGDVEAELRRYHVAFNETILHVLKKKITITSFDQFRILKHKIIFEQFLNHGMDQLMCKLADDDFVRALQGEVQGEEAVERPTGVRPTGEWPTGEPPVEDPLLSTANQFLDGHIAAVKKRIYHLRESPHGQNGKDASANAQLGGASSLCRSTEAEEGNICGSHGGDADGVDANGRGSTPREKHPLPILTLQSIGNIHKYRLCRELLHFIDKEVFPVSRKNEEEHIDEADTNTDEQLIEEENLNRDEVMSIVIYTVIYLCCKMSIIKRLKNKNFDHKNYLNSSGEKSIFFFLENLDKHDLQNVNMMFLLLHFNSNLLGIFERMFSQRGWDRREGTSLRDYLFIELGAGKANTTRWVKFIMDDLVDILERFFSPTRQRGGGGDAERAALLGGVSGQAEERSPHPMERSPEPLKPLNPRERCKLLIIERESLRNKKEKKNFLMQMAPEKNQHMMRVKADISDFHLLKFIYFSENGLQGEGGFSEFVPDIIQFYYYKGVYRWRGDEQRYDQRGEQRYDQRGEQRYDQRGEQRDDQRDDQRDNQRDNLRPNDEAAPITEAFLRNSLSQLGTYFDVHVRKLLSFLTQGNNNLLRVYDDMNNFLRNFDCKKVTFLTKHLCGNGTDLALRMLVNNTKRRDKENYFILAPCCHHRCDVHKILGFKLLTELGIDQAHLQHVVRHMSGYASCDNPVKKTIGKKVKLLVDLARILHLLEEGLQHVYLVKYVKRSVTLENHAIVFFNHRQLDLRMFGHF</sequence>
<keyword evidence="1" id="KW-0489">Methyltransferase</keyword>
<dbReference type="GO" id="GO:0008270">
    <property type="term" value="F:zinc ion binding"/>
    <property type="evidence" value="ECO:0007669"/>
    <property type="project" value="UniProtKB-KW"/>
</dbReference>
<feature type="region of interest" description="Disordered" evidence="2">
    <location>
        <begin position="267"/>
        <end position="291"/>
    </location>
</feature>
<name>A0A1G4HCZ5_PLAVI</name>
<dbReference type="PANTHER" id="PTHR12998">
    <property type="entry name" value="TRNA:M(4)X MODIFICATION ENZYME TRM13 HOMOLOG"/>
    <property type="match status" value="1"/>
</dbReference>
<protein>
    <recommendedName>
        <fullName evidence="1">tRNA:m(4)X modification enzyme TRM13</fullName>
        <ecNumber evidence="1">2.1.1.225</ecNumber>
    </recommendedName>
</protein>
<keyword evidence="1" id="KW-0808">Transferase</keyword>
<dbReference type="VEuPathDB" id="PlasmoDB:PVX_092135"/>
<evidence type="ECO:0000313" key="5">
    <source>
        <dbReference type="Proteomes" id="UP000305196"/>
    </source>
</evidence>
<comment type="catalytic activity">
    <reaction evidence="1">
        <text>cytidine(4) in tRNA(Gly)(GCC) + S-adenosyl-L-methionine = 2'-O-methylcytidine(4) in tRNA(Gly)(GCC) + S-adenosyl-L-homocysteine + H(+)</text>
        <dbReference type="Rhea" id="RHEA:43192"/>
        <dbReference type="Rhea" id="RHEA-COMP:10399"/>
        <dbReference type="Rhea" id="RHEA-COMP:10400"/>
        <dbReference type="ChEBI" id="CHEBI:15378"/>
        <dbReference type="ChEBI" id="CHEBI:57856"/>
        <dbReference type="ChEBI" id="CHEBI:59789"/>
        <dbReference type="ChEBI" id="CHEBI:74495"/>
        <dbReference type="ChEBI" id="CHEBI:82748"/>
        <dbReference type="EC" id="2.1.1.225"/>
    </reaction>
</comment>
<reference evidence="4 5" key="1">
    <citation type="submission" date="2016-07" db="EMBL/GenBank/DDBJ databases">
        <authorList>
            <consortium name="Pathogen Informatics"/>
        </authorList>
    </citation>
    <scope>NUCLEOTIDE SEQUENCE [LARGE SCALE GENOMIC DNA]</scope>
</reference>
<evidence type="ECO:0000259" key="3">
    <source>
        <dbReference type="Pfam" id="PF05206"/>
    </source>
</evidence>
<comment type="function">
    <text evidence="1">tRNA methylase which 2'-O-methylates cytidine(4) in tRNA(Pro) and tRNA(Gly)(GCC), and adenosine(4) in tRNA(His).</text>
</comment>
<dbReference type="EMBL" id="LT615264">
    <property type="protein sequence ID" value="SCO72791.1"/>
    <property type="molecule type" value="Genomic_DNA"/>
</dbReference>
<dbReference type="InterPro" id="IPR039044">
    <property type="entry name" value="Trm13"/>
</dbReference>
<feature type="region of interest" description="Disordered" evidence="2">
    <location>
        <begin position="184"/>
        <end position="204"/>
    </location>
</feature>
<dbReference type="VEuPathDB" id="PlasmoDB:PVPAM_090035500"/>
<feature type="compositionally biased region" description="Basic and acidic residues" evidence="2">
    <location>
        <begin position="503"/>
        <end position="521"/>
    </location>
</feature>
<dbReference type="GO" id="GO:0030488">
    <property type="term" value="P:tRNA methylation"/>
    <property type="evidence" value="ECO:0007669"/>
    <property type="project" value="InterPro"/>
</dbReference>
<comment type="catalytic activity">
    <reaction evidence="1">
        <text>cytidine(4) in tRNA(Pro) + S-adenosyl-L-methionine = 2'-O-methylcytidine(4) in tRNA(Pro) + S-adenosyl-L-homocysteine + H(+)</text>
        <dbReference type="Rhea" id="RHEA:32767"/>
        <dbReference type="Rhea" id="RHEA-COMP:10397"/>
        <dbReference type="Rhea" id="RHEA-COMP:10398"/>
        <dbReference type="ChEBI" id="CHEBI:15378"/>
        <dbReference type="ChEBI" id="CHEBI:57856"/>
        <dbReference type="ChEBI" id="CHEBI:59789"/>
        <dbReference type="ChEBI" id="CHEBI:74495"/>
        <dbReference type="ChEBI" id="CHEBI:82748"/>
        <dbReference type="EC" id="2.1.1.225"/>
    </reaction>
</comment>
<evidence type="ECO:0000313" key="4">
    <source>
        <dbReference type="EMBL" id="SCO72791.1"/>
    </source>
</evidence>
<proteinExistence type="inferred from homology"/>
<dbReference type="Pfam" id="PF05206">
    <property type="entry name" value="TRM13"/>
    <property type="match status" value="2"/>
</dbReference>
<dbReference type="InterPro" id="IPR007871">
    <property type="entry name" value="Methyltransferase_TRM13"/>
</dbReference>
<dbReference type="VEuPathDB" id="PlasmoDB:PVP01_0931400"/>
<feature type="region of interest" description="Disordered" evidence="2">
    <location>
        <begin position="499"/>
        <end position="521"/>
    </location>
</feature>
<feature type="region of interest" description="Disordered" evidence="2">
    <location>
        <begin position="614"/>
        <end position="657"/>
    </location>
</feature>
<gene>
    <name evidence="4" type="ORF">PVC01_090033900</name>
</gene>
<keyword evidence="1" id="KW-0819">tRNA processing</keyword>
<dbReference type="AlphaFoldDB" id="A0A1G4HCZ5"/>
<feature type="domain" description="Methyltransferase TRM13" evidence="3">
    <location>
        <begin position="704"/>
        <end position="791"/>
    </location>
</feature>
<keyword evidence="1" id="KW-0949">S-adenosyl-L-methionine</keyword>
<comment type="similarity">
    <text evidence="1">Belongs to the methyltransferase TRM13 family.</text>
</comment>
<dbReference type="VEuPathDB" id="PlasmoDB:PVW1_090035900"/>
<feature type="domain" description="Methyltransferase TRM13" evidence="3">
    <location>
        <begin position="794"/>
        <end position="839"/>
    </location>
</feature>
<organism evidence="4 5">
    <name type="scientific">Plasmodium vivax</name>
    <name type="common">malaria parasite P. vivax</name>
    <dbReference type="NCBI Taxonomy" id="5855"/>
    <lineage>
        <taxon>Eukaryota</taxon>
        <taxon>Sar</taxon>
        <taxon>Alveolata</taxon>
        <taxon>Apicomplexa</taxon>
        <taxon>Aconoidasida</taxon>
        <taxon>Haemosporida</taxon>
        <taxon>Plasmodiidae</taxon>
        <taxon>Plasmodium</taxon>
        <taxon>Plasmodium (Plasmodium)</taxon>
    </lineage>
</organism>
<keyword evidence="1" id="KW-0479">Metal-binding</keyword>
<feature type="compositionally biased region" description="Basic and acidic residues" evidence="2">
    <location>
        <begin position="614"/>
        <end position="655"/>
    </location>
</feature>
<comment type="catalytic activity">
    <reaction evidence="1">
        <text>adenosine(4) in tRNA(His) + S-adenosyl-L-methionine = 2'-O-methyladenosine(4) in tRNA(His) + S-adenosyl-L-homocysteine + H(+)</text>
        <dbReference type="Rhea" id="RHEA:43196"/>
        <dbReference type="Rhea" id="RHEA-COMP:10401"/>
        <dbReference type="Rhea" id="RHEA-COMP:10402"/>
        <dbReference type="ChEBI" id="CHEBI:15378"/>
        <dbReference type="ChEBI" id="CHEBI:57856"/>
        <dbReference type="ChEBI" id="CHEBI:59789"/>
        <dbReference type="ChEBI" id="CHEBI:74411"/>
        <dbReference type="ChEBI" id="CHEBI:74477"/>
        <dbReference type="EC" id="2.1.1.225"/>
    </reaction>
</comment>